<comment type="similarity">
    <text evidence="2">Belongs to the XPC family.</text>
</comment>
<dbReference type="SMART" id="SM01030">
    <property type="entry name" value="BHD_1"/>
    <property type="match status" value="1"/>
</dbReference>
<evidence type="ECO:0000256" key="1">
    <source>
        <dbReference type="ARBA" id="ARBA00004123"/>
    </source>
</evidence>
<dbReference type="Pfam" id="PF10405">
    <property type="entry name" value="BHD_3"/>
    <property type="match status" value="1"/>
</dbReference>
<dbReference type="GO" id="GO:0003684">
    <property type="term" value="F:damaged DNA binding"/>
    <property type="evidence" value="ECO:0007669"/>
    <property type="project" value="InterPro"/>
</dbReference>
<dbReference type="Gene3D" id="3.30.70.2460">
    <property type="entry name" value="Rad4, beta-hairpin domain BHD3"/>
    <property type="match status" value="1"/>
</dbReference>
<dbReference type="SMART" id="SM01031">
    <property type="entry name" value="BHD_2"/>
    <property type="match status" value="1"/>
</dbReference>
<comment type="caution">
    <text evidence="10">The sequence shown here is derived from an EMBL/GenBank/DDBJ whole genome shotgun (WGS) entry which is preliminary data.</text>
</comment>
<dbReference type="GO" id="GO:0000111">
    <property type="term" value="C:nucleotide-excision repair factor 2 complex"/>
    <property type="evidence" value="ECO:0007669"/>
    <property type="project" value="TreeGrafter"/>
</dbReference>
<gene>
    <name evidence="10" type="ORF">ColSpa_04276</name>
</gene>
<evidence type="ECO:0000259" key="7">
    <source>
        <dbReference type="SMART" id="SM01030"/>
    </source>
</evidence>
<evidence type="ECO:0000256" key="3">
    <source>
        <dbReference type="ARBA" id="ARBA00022763"/>
    </source>
</evidence>
<keyword evidence="3" id="KW-0227">DNA damage</keyword>
<feature type="compositionally biased region" description="Acidic residues" evidence="6">
    <location>
        <begin position="508"/>
        <end position="533"/>
    </location>
</feature>
<keyword evidence="4" id="KW-0234">DNA repair</keyword>
<dbReference type="GO" id="GO:0006298">
    <property type="term" value="P:mismatch repair"/>
    <property type="evidence" value="ECO:0007669"/>
    <property type="project" value="TreeGrafter"/>
</dbReference>
<evidence type="ECO:0000313" key="10">
    <source>
        <dbReference type="EMBL" id="GKT44095.1"/>
    </source>
</evidence>
<dbReference type="SUPFAM" id="SSF54001">
    <property type="entry name" value="Cysteine proteinases"/>
    <property type="match status" value="1"/>
</dbReference>
<evidence type="ECO:0000256" key="6">
    <source>
        <dbReference type="SAM" id="MobiDB-lite"/>
    </source>
</evidence>
<accession>A0AA37LDP3</accession>
<protein>
    <submittedName>
        <fullName evidence="10">DNA repair protein rhp41</fullName>
    </submittedName>
</protein>
<feature type="domain" description="Rad4 beta-hairpin" evidence="9">
    <location>
        <begin position="253"/>
        <end position="329"/>
    </location>
</feature>
<dbReference type="Gene3D" id="2.20.20.110">
    <property type="entry name" value="Rad4, beta-hairpin domain BHD1"/>
    <property type="match status" value="1"/>
</dbReference>
<dbReference type="GO" id="GO:0006289">
    <property type="term" value="P:nucleotide-excision repair"/>
    <property type="evidence" value="ECO:0007669"/>
    <property type="project" value="InterPro"/>
</dbReference>
<dbReference type="InterPro" id="IPR018326">
    <property type="entry name" value="Rad4_beta-hairpin_dom1"/>
</dbReference>
<proteinExistence type="inferred from homology"/>
<dbReference type="PANTHER" id="PTHR12135:SF0">
    <property type="entry name" value="DNA REPAIR PROTEIN COMPLEMENTING XP-C CELLS"/>
    <property type="match status" value="1"/>
</dbReference>
<comment type="subcellular location">
    <subcellularLocation>
        <location evidence="1">Nucleus</location>
    </subcellularLocation>
</comment>
<evidence type="ECO:0000256" key="4">
    <source>
        <dbReference type="ARBA" id="ARBA00023204"/>
    </source>
</evidence>
<sequence length="540" mass="60671">MRQPKETPKSILYWVEVLDIGHQKWQPVDPLVTNSMWKPKALEPPGTDRENSLTYVIAFDTDGTARDVTKRYSKAYAAKTRRLRIETAIEHGDRWWRKALKPFARRWPTDLDQIEDNELTAIERREPMPRNVADFKGHPVFALERHLRRSEVLIPDAQPAGTVAVGNRAALEKVYRRKDVRMARSRDKWYRMGREVKPMEIPIKFLPRRVNAKPGEYVDDGYGGDERNAAGTPVFTQEQTEVYRAPPVVNGRVPKNKFGNIDVYVATMVPKGGVHIPDEFDTAARAAYTLGIDYASALSGFHFKGKHGTAVFNGVVVAQEYEEAVRAVMAGFEDVDTQAERSKRSLVAIRMWRRFLMALRIRERIWAGVDAKERAEDERRLIGSAEANANGEVDNHDIEESGGFFVEDGPLTGNDARTTAEGRVGVEIDARDIKDNYAAESGGGFIDDDDDADIDSHTVNDATMDNVRDELIVEDESKAGRAARDDNEAGGRRGEYGIKTEDWGGFESEPDDEEVEDAPSDVTEEYDMEDDEGGGGFLVD</sequence>
<dbReference type="GO" id="GO:0003697">
    <property type="term" value="F:single-stranded DNA binding"/>
    <property type="evidence" value="ECO:0007669"/>
    <property type="project" value="TreeGrafter"/>
</dbReference>
<dbReference type="Pfam" id="PF10403">
    <property type="entry name" value="BHD_1"/>
    <property type="match status" value="1"/>
</dbReference>
<dbReference type="InterPro" id="IPR018328">
    <property type="entry name" value="Rad4_beta-hairpin_dom3"/>
</dbReference>
<dbReference type="GeneID" id="73325078"/>
<dbReference type="GO" id="GO:0071942">
    <property type="term" value="C:XPC complex"/>
    <property type="evidence" value="ECO:0007669"/>
    <property type="project" value="TreeGrafter"/>
</dbReference>
<dbReference type="Pfam" id="PF10404">
    <property type="entry name" value="BHD_2"/>
    <property type="match status" value="1"/>
</dbReference>
<dbReference type="InterPro" id="IPR004583">
    <property type="entry name" value="DNA_repair_Rad4"/>
</dbReference>
<dbReference type="InterPro" id="IPR042488">
    <property type="entry name" value="Rad4_BHD3_sf"/>
</dbReference>
<dbReference type="RefSeq" id="XP_049126445.1">
    <property type="nucleotide sequence ID" value="XM_049270488.1"/>
</dbReference>
<evidence type="ECO:0000259" key="8">
    <source>
        <dbReference type="SMART" id="SM01031"/>
    </source>
</evidence>
<dbReference type="GO" id="GO:0005737">
    <property type="term" value="C:cytoplasm"/>
    <property type="evidence" value="ECO:0007669"/>
    <property type="project" value="TreeGrafter"/>
</dbReference>
<dbReference type="AlphaFoldDB" id="A0AA37LDP3"/>
<dbReference type="InterPro" id="IPR036985">
    <property type="entry name" value="Transglutaminase-like_sf"/>
</dbReference>
<dbReference type="InterPro" id="IPR018327">
    <property type="entry name" value="BHD_2"/>
</dbReference>
<evidence type="ECO:0000256" key="2">
    <source>
        <dbReference type="ARBA" id="ARBA00009525"/>
    </source>
</evidence>
<feature type="domain" description="Rad4 beta-hairpin" evidence="7">
    <location>
        <begin position="124"/>
        <end position="181"/>
    </location>
</feature>
<feature type="domain" description="Rad4 beta-hairpin" evidence="8">
    <location>
        <begin position="183"/>
        <end position="246"/>
    </location>
</feature>
<dbReference type="InterPro" id="IPR018325">
    <property type="entry name" value="Rad4/PNGase_transGLS-fold"/>
</dbReference>
<dbReference type="InterPro" id="IPR038765">
    <property type="entry name" value="Papain-like_cys_pep_sf"/>
</dbReference>
<evidence type="ECO:0000259" key="9">
    <source>
        <dbReference type="SMART" id="SM01032"/>
    </source>
</evidence>
<evidence type="ECO:0000256" key="5">
    <source>
        <dbReference type="ARBA" id="ARBA00023242"/>
    </source>
</evidence>
<feature type="compositionally biased region" description="Basic and acidic residues" evidence="6">
    <location>
        <begin position="474"/>
        <end position="502"/>
    </location>
</feature>
<reference evidence="10 11" key="1">
    <citation type="submission" date="2022-03" db="EMBL/GenBank/DDBJ databases">
        <title>Genome data of Colletotrichum spp.</title>
        <authorList>
            <person name="Utami Y.D."/>
            <person name="Hiruma K."/>
        </authorList>
    </citation>
    <scope>NUCLEOTIDE SEQUENCE [LARGE SCALE GENOMIC DNA]</scope>
    <source>
        <strain evidence="10 11">MAFF 239500</strain>
    </source>
</reference>
<dbReference type="Gene3D" id="3.90.260.10">
    <property type="entry name" value="Transglutaminase-like"/>
    <property type="match status" value="1"/>
</dbReference>
<dbReference type="SMART" id="SM01032">
    <property type="entry name" value="BHD_3"/>
    <property type="match status" value="1"/>
</dbReference>
<name>A0AA37LDP3_9PEZI</name>
<keyword evidence="11" id="KW-1185">Reference proteome</keyword>
<dbReference type="PANTHER" id="PTHR12135">
    <property type="entry name" value="DNA REPAIR PROTEIN XP-C / RAD4"/>
    <property type="match status" value="1"/>
</dbReference>
<dbReference type="EMBL" id="BQXU01000009">
    <property type="protein sequence ID" value="GKT44095.1"/>
    <property type="molecule type" value="Genomic_DNA"/>
</dbReference>
<keyword evidence="5" id="KW-0539">Nucleus</keyword>
<feature type="region of interest" description="Disordered" evidence="6">
    <location>
        <begin position="474"/>
        <end position="540"/>
    </location>
</feature>
<dbReference type="Pfam" id="PF03835">
    <property type="entry name" value="Rad4"/>
    <property type="match status" value="1"/>
</dbReference>
<evidence type="ECO:0000313" key="11">
    <source>
        <dbReference type="Proteomes" id="UP001055115"/>
    </source>
</evidence>
<organism evidence="10 11">
    <name type="scientific">Colletotrichum spaethianum</name>
    <dbReference type="NCBI Taxonomy" id="700344"/>
    <lineage>
        <taxon>Eukaryota</taxon>
        <taxon>Fungi</taxon>
        <taxon>Dikarya</taxon>
        <taxon>Ascomycota</taxon>
        <taxon>Pezizomycotina</taxon>
        <taxon>Sordariomycetes</taxon>
        <taxon>Hypocreomycetidae</taxon>
        <taxon>Glomerellales</taxon>
        <taxon>Glomerellaceae</taxon>
        <taxon>Colletotrichum</taxon>
        <taxon>Colletotrichum spaethianum species complex</taxon>
    </lineage>
</organism>
<dbReference type="Proteomes" id="UP001055115">
    <property type="component" value="Unassembled WGS sequence"/>
</dbReference>